<reference evidence="3 4" key="1">
    <citation type="submission" date="2021-10" db="EMBL/GenBank/DDBJ databases">
        <authorList>
            <person name="Criscuolo A."/>
        </authorList>
    </citation>
    <scope>NUCLEOTIDE SEQUENCE [LARGE SCALE GENOMIC DNA]</scope>
    <source>
        <strain evidence="4">CIP 111883</strain>
    </source>
</reference>
<organism evidence="3 4">
    <name type="scientific">Sutcliffiella rhizosphaerae</name>
    <dbReference type="NCBI Taxonomy" id="2880967"/>
    <lineage>
        <taxon>Bacteria</taxon>
        <taxon>Bacillati</taxon>
        <taxon>Bacillota</taxon>
        <taxon>Bacilli</taxon>
        <taxon>Bacillales</taxon>
        <taxon>Bacillaceae</taxon>
        <taxon>Sutcliffiella</taxon>
    </lineage>
</organism>
<accession>A0ABN8AGB3</accession>
<evidence type="ECO:0000259" key="2">
    <source>
        <dbReference type="Pfam" id="PF06808"/>
    </source>
</evidence>
<gene>
    <name evidence="3" type="ORF">BACCIP111883_03947</name>
</gene>
<evidence type="ECO:0000313" key="4">
    <source>
        <dbReference type="Proteomes" id="UP000789833"/>
    </source>
</evidence>
<sequence length="114" mass="12448">MFIGNVDFGTILVLVSMGLFYHIRGGNYMGGRIVVQYSGHSLFRSKYISTTMAVPALAMFDVPILVAHLFVFYFDIFAIITPPVALVFFVAAGLASGDPMRTSMISLRLSIAGF</sequence>
<dbReference type="Pfam" id="PF06808">
    <property type="entry name" value="DctM"/>
    <property type="match status" value="1"/>
</dbReference>
<proteinExistence type="predicted"/>
<keyword evidence="1" id="KW-1133">Transmembrane helix</keyword>
<dbReference type="PANTHER" id="PTHR43849">
    <property type="entry name" value="BLL3936 PROTEIN"/>
    <property type="match status" value="1"/>
</dbReference>
<feature type="transmembrane region" description="Helical" evidence="1">
    <location>
        <begin position="6"/>
        <end position="23"/>
    </location>
</feature>
<dbReference type="PANTHER" id="PTHR43849:SF2">
    <property type="entry name" value="BLL3936 PROTEIN"/>
    <property type="match status" value="1"/>
</dbReference>
<evidence type="ECO:0000313" key="3">
    <source>
        <dbReference type="EMBL" id="CAG9623151.1"/>
    </source>
</evidence>
<dbReference type="EMBL" id="CAKJTJ010000036">
    <property type="protein sequence ID" value="CAG9623151.1"/>
    <property type="molecule type" value="Genomic_DNA"/>
</dbReference>
<keyword evidence="1" id="KW-0812">Transmembrane</keyword>
<keyword evidence="4" id="KW-1185">Reference proteome</keyword>
<feature type="transmembrane region" description="Helical" evidence="1">
    <location>
        <begin position="76"/>
        <end position="95"/>
    </location>
</feature>
<evidence type="ECO:0000256" key="1">
    <source>
        <dbReference type="SAM" id="Phobius"/>
    </source>
</evidence>
<protein>
    <recommendedName>
        <fullName evidence="2">TRAP C4-dicarboxylate transport system permease DctM subunit domain-containing protein</fullName>
    </recommendedName>
</protein>
<name>A0ABN8AGB3_9BACI</name>
<feature type="domain" description="TRAP C4-dicarboxylate transport system permease DctM subunit" evidence="2">
    <location>
        <begin position="48"/>
        <end position="96"/>
    </location>
</feature>
<feature type="transmembrane region" description="Helical" evidence="1">
    <location>
        <begin position="47"/>
        <end position="70"/>
    </location>
</feature>
<dbReference type="InterPro" id="IPR010656">
    <property type="entry name" value="DctM"/>
</dbReference>
<keyword evidence="1" id="KW-0472">Membrane</keyword>
<dbReference type="Proteomes" id="UP000789833">
    <property type="component" value="Unassembled WGS sequence"/>
</dbReference>
<comment type="caution">
    <text evidence="3">The sequence shown here is derived from an EMBL/GenBank/DDBJ whole genome shotgun (WGS) entry which is preliminary data.</text>
</comment>